<evidence type="ECO:0000256" key="1">
    <source>
        <dbReference type="SAM" id="SignalP"/>
    </source>
</evidence>
<organism evidence="2 3">
    <name type="scientific">Anaerofustis stercorihominis DSM 17244</name>
    <dbReference type="NCBI Taxonomy" id="445971"/>
    <lineage>
        <taxon>Bacteria</taxon>
        <taxon>Bacillati</taxon>
        <taxon>Bacillota</taxon>
        <taxon>Clostridia</taxon>
        <taxon>Eubacteriales</taxon>
        <taxon>Eubacteriaceae</taxon>
        <taxon>Anaerofustis</taxon>
    </lineage>
</organism>
<dbReference type="Proteomes" id="UP000005178">
    <property type="component" value="Unassembled WGS sequence"/>
</dbReference>
<feature type="signal peptide" evidence="1">
    <location>
        <begin position="1"/>
        <end position="25"/>
    </location>
</feature>
<dbReference type="CDD" id="cd06325">
    <property type="entry name" value="PBP1_ABC_unchar_transporter"/>
    <property type="match status" value="1"/>
</dbReference>
<dbReference type="PANTHER" id="PTHR35271">
    <property type="entry name" value="ABC TRANSPORTER, SUBSTRATE-BINDING LIPOPROTEIN-RELATED"/>
    <property type="match status" value="1"/>
</dbReference>
<dbReference type="EMBL" id="ABIL02000006">
    <property type="protein sequence ID" value="EDS71348.1"/>
    <property type="molecule type" value="Genomic_DNA"/>
</dbReference>
<gene>
    <name evidence="2" type="ORF">ANASTE_01047</name>
</gene>
<dbReference type="PANTHER" id="PTHR35271:SF1">
    <property type="entry name" value="ABC TRANSPORTER, SUBSTRATE-BINDING LIPOPROTEIN"/>
    <property type="match status" value="1"/>
</dbReference>
<accession>B1CAQ1</accession>
<reference evidence="2" key="1">
    <citation type="submission" date="2008-01" db="EMBL/GenBank/DDBJ databases">
        <authorList>
            <person name="Fulton L."/>
            <person name="Clifton S."/>
            <person name="Fulton B."/>
            <person name="Xu J."/>
            <person name="Minx P."/>
            <person name="Pepin K.H."/>
            <person name="Johnson M."/>
            <person name="Thiruvilangam P."/>
            <person name="Bhonagiri V."/>
            <person name="Nash W.E."/>
            <person name="Mardis E.R."/>
            <person name="Wilson R.K."/>
        </authorList>
    </citation>
    <scope>NUCLEOTIDE SEQUENCE [LARGE SCALE GENOMIC DNA]</scope>
    <source>
        <strain evidence="2">DSM 17244</strain>
    </source>
</reference>
<dbReference type="Gene3D" id="3.40.50.2300">
    <property type="match status" value="2"/>
</dbReference>
<dbReference type="InterPro" id="IPR007487">
    <property type="entry name" value="ABC_transpt-TYRBP-like"/>
</dbReference>
<dbReference type="SUPFAM" id="SSF53822">
    <property type="entry name" value="Periplasmic binding protein-like I"/>
    <property type="match status" value="1"/>
</dbReference>
<proteinExistence type="predicted"/>
<dbReference type="HOGENOM" id="CLU_058196_1_0_9"/>
<reference evidence="2" key="2">
    <citation type="submission" date="2013-08" db="EMBL/GenBank/DDBJ databases">
        <title>Draft genome sequence of Anaerofustis stercorihominis (DSM 17244).</title>
        <authorList>
            <person name="Sudarsanam P."/>
            <person name="Ley R."/>
            <person name="Guruge J."/>
            <person name="Turnbaugh P.J."/>
            <person name="Mahowald M."/>
            <person name="Liep D."/>
            <person name="Gordon J."/>
        </authorList>
    </citation>
    <scope>NUCLEOTIDE SEQUENCE</scope>
    <source>
        <strain evidence="2">DSM 17244</strain>
    </source>
</reference>
<keyword evidence="1" id="KW-0732">Signal</keyword>
<feature type="chain" id="PRO_5039315819" evidence="1">
    <location>
        <begin position="26"/>
        <end position="330"/>
    </location>
</feature>
<dbReference type="InterPro" id="IPR028082">
    <property type="entry name" value="Peripla_BP_I"/>
</dbReference>
<keyword evidence="3" id="KW-1185">Reference proteome</keyword>
<dbReference type="Pfam" id="PF04392">
    <property type="entry name" value="ABC_sub_bind"/>
    <property type="match status" value="1"/>
</dbReference>
<protein>
    <submittedName>
        <fullName evidence="2">ABC transporter substrate binding protein</fullName>
    </submittedName>
</protein>
<evidence type="ECO:0000313" key="3">
    <source>
        <dbReference type="Proteomes" id="UP000005178"/>
    </source>
</evidence>
<dbReference type="eggNOG" id="COG2984">
    <property type="taxonomic scope" value="Bacteria"/>
</dbReference>
<name>B1CAQ1_9FIRM</name>
<comment type="caution">
    <text evidence="2">The sequence shown here is derived from an EMBL/GenBank/DDBJ whole genome shotgun (WGS) entry which is preliminary data.</text>
</comment>
<dbReference type="STRING" id="445971.ANASTE_01047"/>
<dbReference type="PROSITE" id="PS51257">
    <property type="entry name" value="PROKAR_LIPOPROTEIN"/>
    <property type="match status" value="1"/>
</dbReference>
<sequence length="330" mass="35094">MGRFKMTKKIISMMLCLGLILGLTACGSGGSSDKVYKIGVLQLVQHDALDKANEGFMKALEEKGYKDGEKIKLDYQNAAGDQSNCQTISDSFINDNKDLILAIGTPAAQAVANKTKDIPILVTAVTDPADAGLVKSNEKPETNVSGTSDLTPVKEQIKLLKEILPKAKKVGILYSTNESNSILQAKLAKEAIKAEGMTAVDATVSSSNEIQQVTDAVSDKVDALYVPTDNMISAGIATVSMVANEKKVPIICGESGMLKGGALATYGIDYYNLGYKTGLQAVDILEGKMKVSDMPIGYLDQEDLEMAVNEDAAKTLGITIPDSVMSKVKK</sequence>
<dbReference type="AlphaFoldDB" id="B1CAQ1"/>
<evidence type="ECO:0000313" key="2">
    <source>
        <dbReference type="EMBL" id="EDS71348.1"/>
    </source>
</evidence>